<evidence type="ECO:0000256" key="1">
    <source>
        <dbReference type="ARBA" id="ARBA00022536"/>
    </source>
</evidence>
<evidence type="ECO:0000256" key="3">
    <source>
        <dbReference type="ARBA" id="ARBA00022723"/>
    </source>
</evidence>
<keyword evidence="6" id="KW-0482">Metalloprotease</keyword>
<dbReference type="SUPFAM" id="SSF55486">
    <property type="entry name" value="Metalloproteases ('zincins'), catalytic domain"/>
    <property type="match status" value="1"/>
</dbReference>
<keyword evidence="9" id="KW-1185">Reference proteome</keyword>
<dbReference type="SUPFAM" id="SSF49854">
    <property type="entry name" value="Spermadhesin, CUB domain"/>
    <property type="match status" value="1"/>
</dbReference>
<dbReference type="PANTHER" id="PTHR10127">
    <property type="entry name" value="DISCOIDIN, CUB, EGF, LAMININ , AND ZINC METALLOPROTEASE DOMAIN CONTAINING"/>
    <property type="match status" value="1"/>
</dbReference>
<dbReference type="PANTHER" id="PTHR10127:SF780">
    <property type="entry name" value="METALLOENDOPEPTIDASE"/>
    <property type="match status" value="1"/>
</dbReference>
<evidence type="ECO:0000256" key="6">
    <source>
        <dbReference type="ARBA" id="ARBA00023049"/>
    </source>
</evidence>
<feature type="domain" description="EGF-like" evidence="8">
    <location>
        <begin position="255"/>
        <end position="295"/>
    </location>
</feature>
<evidence type="ECO:0000256" key="4">
    <source>
        <dbReference type="ARBA" id="ARBA00022801"/>
    </source>
</evidence>
<organism evidence="9 10">
    <name type="scientific">Strongyloides venezuelensis</name>
    <name type="common">Threadworm</name>
    <dbReference type="NCBI Taxonomy" id="75913"/>
    <lineage>
        <taxon>Eukaryota</taxon>
        <taxon>Metazoa</taxon>
        <taxon>Ecdysozoa</taxon>
        <taxon>Nematoda</taxon>
        <taxon>Chromadorea</taxon>
        <taxon>Rhabditida</taxon>
        <taxon>Tylenchina</taxon>
        <taxon>Panagrolaimomorpha</taxon>
        <taxon>Strongyloidoidea</taxon>
        <taxon>Strongyloididae</taxon>
        <taxon>Strongyloides</taxon>
    </lineage>
</organism>
<keyword evidence="7" id="KW-1015">Disulfide bond</keyword>
<protein>
    <submittedName>
        <fullName evidence="10">EGF-like domain-containing protein</fullName>
    </submittedName>
</protein>
<keyword evidence="4" id="KW-0378">Hydrolase</keyword>
<dbReference type="Proteomes" id="UP000035680">
    <property type="component" value="Unassembled WGS sequence"/>
</dbReference>
<dbReference type="PROSITE" id="PS50026">
    <property type="entry name" value="EGF_3"/>
    <property type="match status" value="1"/>
</dbReference>
<evidence type="ECO:0000256" key="5">
    <source>
        <dbReference type="ARBA" id="ARBA00022833"/>
    </source>
</evidence>
<accession>A0A0K0F1P3</accession>
<dbReference type="PROSITE" id="PS00022">
    <property type="entry name" value="EGF_1"/>
    <property type="match status" value="1"/>
</dbReference>
<keyword evidence="3" id="KW-0479">Metal-binding</keyword>
<evidence type="ECO:0000313" key="9">
    <source>
        <dbReference type="Proteomes" id="UP000035680"/>
    </source>
</evidence>
<dbReference type="GO" id="GO:0004222">
    <property type="term" value="F:metalloendopeptidase activity"/>
    <property type="evidence" value="ECO:0007669"/>
    <property type="project" value="InterPro"/>
</dbReference>
<dbReference type="InterPro" id="IPR035914">
    <property type="entry name" value="Sperma_CUB_dom_sf"/>
</dbReference>
<dbReference type="Gene3D" id="2.10.25.10">
    <property type="entry name" value="Laminin"/>
    <property type="match status" value="1"/>
</dbReference>
<dbReference type="Pfam" id="PF01400">
    <property type="entry name" value="Astacin"/>
    <property type="match status" value="1"/>
</dbReference>
<dbReference type="InterPro" id="IPR000742">
    <property type="entry name" value="EGF"/>
</dbReference>
<dbReference type="AlphaFoldDB" id="A0A0K0F1P3"/>
<keyword evidence="1 7" id="KW-0245">EGF-like domain</keyword>
<dbReference type="Gene3D" id="3.40.390.10">
    <property type="entry name" value="Collagenase (Catalytic Domain)"/>
    <property type="match status" value="1"/>
</dbReference>
<dbReference type="InterPro" id="IPR024079">
    <property type="entry name" value="MetalloPept_cat_dom_sf"/>
</dbReference>
<evidence type="ECO:0000259" key="8">
    <source>
        <dbReference type="PROSITE" id="PS50026"/>
    </source>
</evidence>
<keyword evidence="2" id="KW-0645">Protease</keyword>
<dbReference type="Gene3D" id="2.60.120.290">
    <property type="entry name" value="Spermadhesin, CUB domain"/>
    <property type="match status" value="1"/>
</dbReference>
<evidence type="ECO:0000256" key="7">
    <source>
        <dbReference type="PROSITE-ProRule" id="PRU00076"/>
    </source>
</evidence>
<reference evidence="9" key="1">
    <citation type="submission" date="2014-07" db="EMBL/GenBank/DDBJ databases">
        <authorList>
            <person name="Martin A.A"/>
            <person name="De Silva N."/>
        </authorList>
    </citation>
    <scope>NUCLEOTIDE SEQUENCE</scope>
</reference>
<dbReference type="GO" id="GO:0006508">
    <property type="term" value="P:proteolysis"/>
    <property type="evidence" value="ECO:0007669"/>
    <property type="project" value="UniProtKB-KW"/>
</dbReference>
<dbReference type="WBParaSite" id="SVE_0271800.1">
    <property type="protein sequence ID" value="SVE_0271800.1"/>
    <property type="gene ID" value="SVE_0271800"/>
</dbReference>
<reference evidence="10" key="2">
    <citation type="submission" date="2015-08" db="UniProtKB">
        <authorList>
            <consortium name="WormBaseParasite"/>
        </authorList>
    </citation>
    <scope>IDENTIFICATION</scope>
</reference>
<keyword evidence="5" id="KW-0862">Zinc</keyword>
<dbReference type="GO" id="GO:0046872">
    <property type="term" value="F:metal ion binding"/>
    <property type="evidence" value="ECO:0007669"/>
    <property type="project" value="UniProtKB-KW"/>
</dbReference>
<dbReference type="PROSITE" id="PS01186">
    <property type="entry name" value="EGF_2"/>
    <property type="match status" value="1"/>
</dbReference>
<feature type="disulfide bond" evidence="7">
    <location>
        <begin position="285"/>
        <end position="294"/>
    </location>
</feature>
<name>A0A0K0F1P3_STRVS</name>
<evidence type="ECO:0000313" key="10">
    <source>
        <dbReference type="WBParaSite" id="SVE_0271800.1"/>
    </source>
</evidence>
<sequence>MKQTNILIKIFIALCFYDFLNNHLYGYKSIDYKLNVEYCIREEKSKNQINESNIKKGLKMISESSCIVFLKKSSCEEKKNKCVEQCTKKSEKSKKPKCKKTCKKVFVTKSSPFIKFSFDKNSDTTDYNFNGSVGLMRTVAFEIKINTNCNQNPGCVAKMVLMYLGLIPTVKRRDRDIFVSVDDTKINNKYKQLYSKLPDVPLLVNYDFSSIAHYSQHYGSHSTDTTFRIRTLDLEKDEITGQEYRPAFSDLKWLYFAHCRKDLLYSIKCKNGGYPKSENNSECECPTGFSGKTCEKLEKSDNGCYDSFISVNTTDKKDFYFNGKKNCTIILTSPKETRIKLLIFDVSCEKKIPCFENDCVQIKYQKDMALTGLCLCGRNRNVKLTSYSNQIVIRYTGSSSNSYARILYSMTYDEYQGNEYDEEFCKEIL</sequence>
<dbReference type="InterPro" id="IPR001506">
    <property type="entry name" value="Peptidase_M12A"/>
</dbReference>
<evidence type="ECO:0000256" key="2">
    <source>
        <dbReference type="ARBA" id="ARBA00022670"/>
    </source>
</evidence>
<proteinExistence type="predicted"/>
<comment type="caution">
    <text evidence="7">Lacks conserved residue(s) required for the propagation of feature annotation.</text>
</comment>